<feature type="transmembrane region" description="Helical" evidence="7">
    <location>
        <begin position="41"/>
        <end position="60"/>
    </location>
</feature>
<dbReference type="AlphaFoldDB" id="A0A6J6DK09"/>
<proteinExistence type="inferred from homology"/>
<evidence type="ECO:0000256" key="2">
    <source>
        <dbReference type="ARBA" id="ARBA00007977"/>
    </source>
</evidence>
<evidence type="ECO:0000256" key="1">
    <source>
        <dbReference type="ARBA" id="ARBA00004651"/>
    </source>
</evidence>
<name>A0A6J6DK09_9ZZZZ</name>
<keyword evidence="3" id="KW-1003">Cell membrane</keyword>
<feature type="transmembrane region" description="Helical" evidence="7">
    <location>
        <begin position="150"/>
        <end position="170"/>
    </location>
</feature>
<feature type="transmembrane region" description="Helical" evidence="7">
    <location>
        <begin position="66"/>
        <end position="86"/>
    </location>
</feature>
<feature type="transmembrane region" description="Helical" evidence="7">
    <location>
        <begin position="288"/>
        <end position="306"/>
    </location>
</feature>
<evidence type="ECO:0000256" key="7">
    <source>
        <dbReference type="SAM" id="Phobius"/>
    </source>
</evidence>
<dbReference type="EMBL" id="CAEZSR010000071">
    <property type="protein sequence ID" value="CAB4564370.1"/>
    <property type="molecule type" value="Genomic_DNA"/>
</dbReference>
<evidence type="ECO:0000256" key="5">
    <source>
        <dbReference type="ARBA" id="ARBA00022989"/>
    </source>
</evidence>
<comment type="similarity">
    <text evidence="2">Belongs to the UPF0324 family.</text>
</comment>
<dbReference type="GO" id="GO:0005886">
    <property type="term" value="C:plasma membrane"/>
    <property type="evidence" value="ECO:0007669"/>
    <property type="project" value="UniProtKB-SubCell"/>
</dbReference>
<dbReference type="PANTHER" id="PTHR30106:SF2">
    <property type="entry name" value="UPF0324 INNER MEMBRANE PROTEIN YEIH"/>
    <property type="match status" value="1"/>
</dbReference>
<organism evidence="8">
    <name type="scientific">freshwater metagenome</name>
    <dbReference type="NCBI Taxonomy" id="449393"/>
    <lineage>
        <taxon>unclassified sequences</taxon>
        <taxon>metagenomes</taxon>
        <taxon>ecological metagenomes</taxon>
    </lineage>
</organism>
<feature type="transmembrane region" description="Helical" evidence="7">
    <location>
        <begin position="98"/>
        <end position="113"/>
    </location>
</feature>
<protein>
    <submittedName>
        <fullName evidence="8">Unannotated protein</fullName>
    </submittedName>
</protein>
<reference evidence="8" key="1">
    <citation type="submission" date="2020-05" db="EMBL/GenBank/DDBJ databases">
        <authorList>
            <person name="Chiriac C."/>
            <person name="Salcher M."/>
            <person name="Ghai R."/>
            <person name="Kavagutti S V."/>
        </authorList>
    </citation>
    <scope>NUCLEOTIDE SEQUENCE</scope>
</reference>
<keyword evidence="4 7" id="KW-0812">Transmembrane</keyword>
<accession>A0A6J6DK09</accession>
<keyword evidence="6 7" id="KW-0472">Membrane</keyword>
<feature type="transmembrane region" description="Helical" evidence="7">
    <location>
        <begin position="182"/>
        <end position="208"/>
    </location>
</feature>
<dbReference type="Pfam" id="PF03601">
    <property type="entry name" value="Cons_hypoth698"/>
    <property type="match status" value="1"/>
</dbReference>
<evidence type="ECO:0000256" key="6">
    <source>
        <dbReference type="ARBA" id="ARBA00023136"/>
    </source>
</evidence>
<evidence type="ECO:0000256" key="4">
    <source>
        <dbReference type="ARBA" id="ARBA00022692"/>
    </source>
</evidence>
<feature type="transmembrane region" description="Helical" evidence="7">
    <location>
        <begin position="349"/>
        <end position="369"/>
    </location>
</feature>
<evidence type="ECO:0000256" key="3">
    <source>
        <dbReference type="ARBA" id="ARBA00022475"/>
    </source>
</evidence>
<evidence type="ECO:0000313" key="8">
    <source>
        <dbReference type="EMBL" id="CAB4564370.1"/>
    </source>
</evidence>
<keyword evidence="5 7" id="KW-1133">Transmembrane helix</keyword>
<comment type="subcellular location">
    <subcellularLocation>
        <location evidence="1">Cell membrane</location>
        <topology evidence="1">Multi-pass membrane protein</topology>
    </subcellularLocation>
</comment>
<sequence length="370" mass="37422">MSSTRLVVRHRRVAPQDAAPPLRPVHRATGSGGSFTAPPPGAVLGLAIALGGALVGLVVHEHVGTLSAHVVAVVLGVVIGNTALGARAYPGFRIAGRHLLRFGIVLLGLRISVGDVADLGPALLLVVVAVVVATFLGTRALGRLLGLSPGFSLLVATGWSICGASAIAAAEPLARADEEEVAYAVAMVALCGSLAIVVLPAIGTLLGLPDPVFGAWVGASVHDVGQVVAAASTHGDEALAAAVVVKLTRVAMLAPLLASVAVAARRRPVVTEPSEGAMQHEPVRRPPLVPWFVVAFLGAVALRSTGVLGDPVLDTARVAETTLVAAGLVGLGGQVVWRRLRRLGGRPLLLGLASWCLVAAVSLAGVSVVM</sequence>
<gene>
    <name evidence="8" type="ORF">UFOPK1493_01995</name>
</gene>
<dbReference type="PANTHER" id="PTHR30106">
    <property type="entry name" value="INNER MEMBRANE PROTEIN YEIH-RELATED"/>
    <property type="match status" value="1"/>
</dbReference>
<feature type="transmembrane region" description="Helical" evidence="7">
    <location>
        <begin position="119"/>
        <end position="138"/>
    </location>
</feature>
<feature type="transmembrane region" description="Helical" evidence="7">
    <location>
        <begin position="318"/>
        <end position="337"/>
    </location>
</feature>
<dbReference type="InterPro" id="IPR018383">
    <property type="entry name" value="UPF0324_pro"/>
</dbReference>